<organism evidence="14 15">
    <name type="scientific">Psittacicella melopsittaci</name>
    <dbReference type="NCBI Taxonomy" id="2028576"/>
    <lineage>
        <taxon>Bacteria</taxon>
        <taxon>Pseudomonadati</taxon>
        <taxon>Pseudomonadota</taxon>
        <taxon>Gammaproteobacteria</taxon>
        <taxon>Pasteurellales</taxon>
        <taxon>Psittacicellaceae</taxon>
        <taxon>Psittacicella</taxon>
    </lineage>
</organism>
<comment type="caution">
    <text evidence="14">The sequence shown here is derived from an EMBL/GenBank/DDBJ whole genome shotgun (WGS) entry which is preliminary data.</text>
</comment>
<feature type="binding site" evidence="10">
    <location>
        <begin position="10"/>
        <end position="17"/>
    </location>
    <ligand>
        <name>ATP</name>
        <dbReference type="ChEBI" id="CHEBI:30616"/>
    </ligand>
</feature>
<sequence>MTLPVITLMGATASGKTRLAMALYKKNPARYDLINVDSALIYRDMTIGTAKPSPEELAQAPHALVDILDPAQAYSVGQFQKDVDALIKKSHAQGKIPVLVGGTMMYYRSLLGQIDELPSSTPESRAWIKELFATKGAQECHQMLEQIDPAAFKRLHPNDTQRVGRVLELYYLTGKSMSEISNNNSEENKHLSPLEKELRMRRINKKLFNTPHYNLEDYYTDFAQLTPELCLAPQNEAGLYLYHDVKGKTLTSQYNLLQFAMYNQDRAQLHADINNRLEQMHEQGILAEVEKLYQRGDLNRDMPSVRCVGYRQLWDYFEGQVDLEQAFANIAAATRQLAKRQITWLRSWPLPFTQIPTNIPVAQQIAIIEKVLDFALEKNYEKNNCNSH</sequence>
<evidence type="ECO:0000256" key="12">
    <source>
        <dbReference type="RuleBase" id="RU003784"/>
    </source>
</evidence>
<evidence type="ECO:0000256" key="6">
    <source>
        <dbReference type="ARBA" id="ARBA00022741"/>
    </source>
</evidence>
<dbReference type="GO" id="GO:0006400">
    <property type="term" value="P:tRNA modification"/>
    <property type="evidence" value="ECO:0007669"/>
    <property type="project" value="TreeGrafter"/>
</dbReference>
<evidence type="ECO:0000256" key="3">
    <source>
        <dbReference type="ARBA" id="ARBA00005842"/>
    </source>
</evidence>
<dbReference type="Pfam" id="PF01715">
    <property type="entry name" value="IPPT"/>
    <property type="match status" value="2"/>
</dbReference>
<comment type="subunit">
    <text evidence="10">Monomer.</text>
</comment>
<evidence type="ECO:0000256" key="9">
    <source>
        <dbReference type="ARBA" id="ARBA00049563"/>
    </source>
</evidence>
<dbReference type="EMBL" id="NRJH01000051">
    <property type="protein sequence ID" value="RIY31887.1"/>
    <property type="molecule type" value="Genomic_DNA"/>
</dbReference>
<dbReference type="GO" id="GO:0005524">
    <property type="term" value="F:ATP binding"/>
    <property type="evidence" value="ECO:0007669"/>
    <property type="project" value="UniProtKB-UniRule"/>
</dbReference>
<comment type="similarity">
    <text evidence="3 10 13">Belongs to the IPP transferase family.</text>
</comment>
<keyword evidence="4 10" id="KW-0808">Transferase</keyword>
<dbReference type="InterPro" id="IPR018022">
    <property type="entry name" value="IPT"/>
</dbReference>
<feature type="site" description="Interaction with substrate tRNA" evidence="10">
    <location>
        <position position="125"/>
    </location>
</feature>
<keyword evidence="6 10" id="KW-0547">Nucleotide-binding</keyword>
<dbReference type="PANTHER" id="PTHR11088">
    <property type="entry name" value="TRNA DIMETHYLALLYLTRANSFERASE"/>
    <property type="match status" value="1"/>
</dbReference>
<evidence type="ECO:0000256" key="11">
    <source>
        <dbReference type="RuleBase" id="RU003783"/>
    </source>
</evidence>
<keyword evidence="7 10" id="KW-0067">ATP-binding</keyword>
<dbReference type="SUPFAM" id="SSF52540">
    <property type="entry name" value="P-loop containing nucleoside triphosphate hydrolases"/>
    <property type="match status" value="1"/>
</dbReference>
<dbReference type="RefSeq" id="WP_119497347.1">
    <property type="nucleotide sequence ID" value="NZ_NRJH01000051.1"/>
</dbReference>
<evidence type="ECO:0000256" key="10">
    <source>
        <dbReference type="HAMAP-Rule" id="MF_00185"/>
    </source>
</evidence>
<dbReference type="InterPro" id="IPR039657">
    <property type="entry name" value="Dimethylallyltransferase"/>
</dbReference>
<evidence type="ECO:0000256" key="8">
    <source>
        <dbReference type="ARBA" id="ARBA00022842"/>
    </source>
</evidence>
<feature type="binding site" evidence="10">
    <location>
        <begin position="12"/>
        <end position="17"/>
    </location>
    <ligand>
        <name>substrate</name>
    </ligand>
</feature>
<comment type="cofactor">
    <cofactor evidence="1 10">
        <name>Mg(2+)</name>
        <dbReference type="ChEBI" id="CHEBI:18420"/>
    </cofactor>
</comment>
<dbReference type="PANTHER" id="PTHR11088:SF60">
    <property type="entry name" value="TRNA DIMETHYLALLYLTRANSFERASE"/>
    <property type="match status" value="1"/>
</dbReference>
<evidence type="ECO:0000256" key="4">
    <source>
        <dbReference type="ARBA" id="ARBA00022679"/>
    </source>
</evidence>
<evidence type="ECO:0000256" key="1">
    <source>
        <dbReference type="ARBA" id="ARBA00001946"/>
    </source>
</evidence>
<evidence type="ECO:0000313" key="15">
    <source>
        <dbReference type="Proteomes" id="UP000266258"/>
    </source>
</evidence>
<dbReference type="GO" id="GO:0052381">
    <property type="term" value="F:tRNA dimethylallyltransferase activity"/>
    <property type="evidence" value="ECO:0007669"/>
    <property type="project" value="UniProtKB-UniRule"/>
</dbReference>
<dbReference type="NCBIfam" id="TIGR00174">
    <property type="entry name" value="miaA"/>
    <property type="match status" value="1"/>
</dbReference>
<gene>
    <name evidence="10 14" type="primary">miaA</name>
    <name evidence="14" type="ORF">CJP74_05890</name>
</gene>
<evidence type="ECO:0000256" key="2">
    <source>
        <dbReference type="ARBA" id="ARBA00003213"/>
    </source>
</evidence>
<dbReference type="AlphaFoldDB" id="A0A3A1Y6Z1"/>
<evidence type="ECO:0000256" key="13">
    <source>
        <dbReference type="RuleBase" id="RU003785"/>
    </source>
</evidence>
<feature type="region of interest" description="Interaction with substrate tRNA" evidence="10">
    <location>
        <begin position="37"/>
        <end position="40"/>
    </location>
</feature>
<dbReference type="EC" id="2.5.1.75" evidence="10"/>
<dbReference type="Gene3D" id="1.10.20.140">
    <property type="match status" value="1"/>
</dbReference>
<evidence type="ECO:0000313" key="14">
    <source>
        <dbReference type="EMBL" id="RIY31887.1"/>
    </source>
</evidence>
<dbReference type="HAMAP" id="MF_00185">
    <property type="entry name" value="IPP_trans"/>
    <property type="match status" value="1"/>
</dbReference>
<feature type="site" description="Interaction with substrate tRNA" evidence="10">
    <location>
        <position position="103"/>
    </location>
</feature>
<dbReference type="OrthoDB" id="9776390at2"/>
<comment type="function">
    <text evidence="2 10 12">Catalyzes the transfer of a dimethylallyl group onto the adenine at position 37 in tRNAs that read codons beginning with uridine, leading to the formation of N6-(dimethylallyl)adenosine (i(6)A).</text>
</comment>
<feature type="region of interest" description="Interaction with substrate tRNA" evidence="10">
    <location>
        <begin position="161"/>
        <end position="165"/>
    </location>
</feature>
<dbReference type="InterPro" id="IPR027417">
    <property type="entry name" value="P-loop_NTPase"/>
</dbReference>
<evidence type="ECO:0000256" key="7">
    <source>
        <dbReference type="ARBA" id="ARBA00022840"/>
    </source>
</evidence>
<accession>A0A3A1Y6Z1</accession>
<protein>
    <recommendedName>
        <fullName evidence="10">tRNA dimethylallyltransferase</fullName>
        <ecNumber evidence="10">2.5.1.75</ecNumber>
    </recommendedName>
    <alternativeName>
        <fullName evidence="10">Dimethylallyl diphosphate:tRNA dimethylallyltransferase</fullName>
        <shortName evidence="10">DMAPP:tRNA dimethylallyltransferase</shortName>
        <shortName evidence="10">DMATase</shortName>
    </alternativeName>
    <alternativeName>
        <fullName evidence="10">Isopentenyl-diphosphate:tRNA isopentenyltransferase</fullName>
        <shortName evidence="10">IPP transferase</shortName>
        <shortName evidence="10">IPPT</shortName>
        <shortName evidence="10">IPTase</shortName>
    </alternativeName>
</protein>
<feature type="region of interest" description="Interaction with substrate tRNA" evidence="10">
    <location>
        <begin position="339"/>
        <end position="346"/>
    </location>
</feature>
<dbReference type="Proteomes" id="UP000266258">
    <property type="component" value="Unassembled WGS sequence"/>
</dbReference>
<keyword evidence="15" id="KW-1185">Reference proteome</keyword>
<evidence type="ECO:0000256" key="5">
    <source>
        <dbReference type="ARBA" id="ARBA00022694"/>
    </source>
</evidence>
<proteinExistence type="inferred from homology"/>
<feature type="region of interest" description="Interaction with substrate tRNA" evidence="10">
    <location>
        <begin position="306"/>
        <end position="311"/>
    </location>
</feature>
<comment type="catalytic activity">
    <reaction evidence="9 10 11">
        <text>adenosine(37) in tRNA + dimethylallyl diphosphate = N(6)-dimethylallyladenosine(37) in tRNA + diphosphate</text>
        <dbReference type="Rhea" id="RHEA:26482"/>
        <dbReference type="Rhea" id="RHEA-COMP:10162"/>
        <dbReference type="Rhea" id="RHEA-COMP:10375"/>
        <dbReference type="ChEBI" id="CHEBI:33019"/>
        <dbReference type="ChEBI" id="CHEBI:57623"/>
        <dbReference type="ChEBI" id="CHEBI:74411"/>
        <dbReference type="ChEBI" id="CHEBI:74415"/>
        <dbReference type="EC" id="2.5.1.75"/>
    </reaction>
</comment>
<keyword evidence="8 10" id="KW-0460">Magnesium</keyword>
<dbReference type="Gene3D" id="3.40.50.300">
    <property type="entry name" value="P-loop containing nucleotide triphosphate hydrolases"/>
    <property type="match status" value="1"/>
</dbReference>
<name>A0A3A1Y6Z1_9GAMM</name>
<reference evidence="14 15" key="1">
    <citation type="submission" date="2017-08" db="EMBL/GenBank/DDBJ databases">
        <title>Reclassification of Bisgaard taxon 37 and 44.</title>
        <authorList>
            <person name="Christensen H."/>
        </authorList>
    </citation>
    <scope>NUCLEOTIDE SEQUENCE [LARGE SCALE GENOMIC DNA]</scope>
    <source>
        <strain evidence="14 15">B96_4</strain>
    </source>
</reference>
<keyword evidence="5 10" id="KW-0819">tRNA processing</keyword>